<dbReference type="AlphaFoldDB" id="A0A5B7H7A5"/>
<sequence length="135" mass="15205">MDNYTVYMPIDARDLDYSALQATPEQLWVWTKENMITINQSKTGDAHLYLLSGCVLSLALGGPSLPPRDPLLSAPFNSSRWIMCKRGHAGTVYITYDNTLTILSLLKLSARHREALKKLGRDLLHHPHLCHLLPP</sequence>
<comment type="caution">
    <text evidence="1">The sequence shown here is derived from an EMBL/GenBank/DDBJ whole genome shotgun (WGS) entry which is preliminary data.</text>
</comment>
<evidence type="ECO:0000313" key="2">
    <source>
        <dbReference type="Proteomes" id="UP000324222"/>
    </source>
</evidence>
<accession>A0A5B7H7A5</accession>
<protein>
    <submittedName>
        <fullName evidence="1">Uncharacterized protein</fullName>
    </submittedName>
</protein>
<dbReference type="Proteomes" id="UP000324222">
    <property type="component" value="Unassembled WGS sequence"/>
</dbReference>
<name>A0A5B7H7A5_PORTR</name>
<keyword evidence="2" id="KW-1185">Reference proteome</keyword>
<proteinExistence type="predicted"/>
<dbReference type="EMBL" id="VSRR010023477">
    <property type="protein sequence ID" value="MPC65525.1"/>
    <property type="molecule type" value="Genomic_DNA"/>
</dbReference>
<evidence type="ECO:0000313" key="1">
    <source>
        <dbReference type="EMBL" id="MPC65525.1"/>
    </source>
</evidence>
<gene>
    <name evidence="1" type="ORF">E2C01_059662</name>
</gene>
<reference evidence="1 2" key="1">
    <citation type="submission" date="2019-05" db="EMBL/GenBank/DDBJ databases">
        <title>Another draft genome of Portunus trituberculatus and its Hox gene families provides insights of decapod evolution.</title>
        <authorList>
            <person name="Jeong J.-H."/>
            <person name="Song I."/>
            <person name="Kim S."/>
            <person name="Choi T."/>
            <person name="Kim D."/>
            <person name="Ryu S."/>
            <person name="Kim W."/>
        </authorList>
    </citation>
    <scope>NUCLEOTIDE SEQUENCE [LARGE SCALE GENOMIC DNA]</scope>
    <source>
        <tissue evidence="1">Muscle</tissue>
    </source>
</reference>
<organism evidence="1 2">
    <name type="scientific">Portunus trituberculatus</name>
    <name type="common">Swimming crab</name>
    <name type="synonym">Neptunus trituberculatus</name>
    <dbReference type="NCBI Taxonomy" id="210409"/>
    <lineage>
        <taxon>Eukaryota</taxon>
        <taxon>Metazoa</taxon>
        <taxon>Ecdysozoa</taxon>
        <taxon>Arthropoda</taxon>
        <taxon>Crustacea</taxon>
        <taxon>Multicrustacea</taxon>
        <taxon>Malacostraca</taxon>
        <taxon>Eumalacostraca</taxon>
        <taxon>Eucarida</taxon>
        <taxon>Decapoda</taxon>
        <taxon>Pleocyemata</taxon>
        <taxon>Brachyura</taxon>
        <taxon>Eubrachyura</taxon>
        <taxon>Portunoidea</taxon>
        <taxon>Portunidae</taxon>
        <taxon>Portuninae</taxon>
        <taxon>Portunus</taxon>
    </lineage>
</organism>